<evidence type="ECO:0000313" key="4">
    <source>
        <dbReference type="Proteomes" id="UP000434044"/>
    </source>
</evidence>
<gene>
    <name evidence="3" type="ORF">GJ668_08915</name>
</gene>
<sequence>METCPHCGSSNVRRSTQPLSSRTNANTYPVFFRLFRCRECGHRFHARDYFLIQKWGMGFLTLVIILGATLWVELNQPGREPVQLNTGEKAYVLDQRTISHAVHDESQQDNPNLHRAAENGEAQAQYQLGMNIVQRAWQHSEPLAMIDAVEWIRKAAEQDHVSAQFMLGALYEKGRGLIQDYGLAYDWYLRAAQQGNALAMERLGLMFARGRGVTQDLEQAYVWLNLAAARGDHLAEDERNKLRGLLSDADLTKAQERSRALDLELPRLTESLQAPPFGF</sequence>
<dbReference type="Pfam" id="PF08238">
    <property type="entry name" value="Sel1"/>
    <property type="match status" value="3"/>
</dbReference>
<accession>A0A6N8EE88</accession>
<dbReference type="EMBL" id="WNKT01000015">
    <property type="protein sequence ID" value="MTW21219.1"/>
    <property type="molecule type" value="Genomic_DNA"/>
</dbReference>
<comment type="caution">
    <text evidence="3">The sequence shown here is derived from an EMBL/GenBank/DDBJ whole genome shotgun (WGS) entry which is preliminary data.</text>
</comment>
<evidence type="ECO:0000256" key="2">
    <source>
        <dbReference type="SAM" id="Phobius"/>
    </source>
</evidence>
<dbReference type="PANTHER" id="PTHR45011:SF1">
    <property type="entry name" value="DAP3-BINDING CELL DEATH ENHANCER 1"/>
    <property type="match status" value="1"/>
</dbReference>
<feature type="transmembrane region" description="Helical" evidence="2">
    <location>
        <begin position="55"/>
        <end position="72"/>
    </location>
</feature>
<dbReference type="InterPro" id="IPR006597">
    <property type="entry name" value="Sel1-like"/>
</dbReference>
<dbReference type="InterPro" id="IPR052748">
    <property type="entry name" value="ISR_Activator"/>
</dbReference>
<proteinExistence type="predicted"/>
<dbReference type="Gene3D" id="1.25.40.10">
    <property type="entry name" value="Tetratricopeptide repeat domain"/>
    <property type="match status" value="1"/>
</dbReference>
<dbReference type="AlphaFoldDB" id="A0A6N8EE88"/>
<dbReference type="PANTHER" id="PTHR45011">
    <property type="entry name" value="DAP3-BINDING CELL DEATH ENHANCER 1"/>
    <property type="match status" value="1"/>
</dbReference>
<evidence type="ECO:0000256" key="1">
    <source>
        <dbReference type="SAM" id="MobiDB-lite"/>
    </source>
</evidence>
<dbReference type="Proteomes" id="UP000434044">
    <property type="component" value="Unassembled WGS sequence"/>
</dbReference>
<feature type="region of interest" description="Disordered" evidence="1">
    <location>
        <begin position="1"/>
        <end position="20"/>
    </location>
</feature>
<name>A0A6N8EE88_9GAMM</name>
<dbReference type="OrthoDB" id="8561742at2"/>
<protein>
    <recommendedName>
        <fullName evidence="5">Sel1 repeat family protein</fullName>
    </recommendedName>
</protein>
<keyword evidence="2" id="KW-0472">Membrane</keyword>
<feature type="compositionally biased region" description="Polar residues" evidence="1">
    <location>
        <begin position="8"/>
        <end position="20"/>
    </location>
</feature>
<evidence type="ECO:0000313" key="3">
    <source>
        <dbReference type="EMBL" id="MTW21219.1"/>
    </source>
</evidence>
<keyword evidence="2" id="KW-0812">Transmembrane</keyword>
<dbReference type="InterPro" id="IPR011990">
    <property type="entry name" value="TPR-like_helical_dom_sf"/>
</dbReference>
<keyword evidence="4" id="KW-1185">Reference proteome</keyword>
<evidence type="ECO:0008006" key="5">
    <source>
        <dbReference type="Google" id="ProtNLM"/>
    </source>
</evidence>
<dbReference type="SMART" id="SM00671">
    <property type="entry name" value="SEL1"/>
    <property type="match status" value="3"/>
</dbReference>
<organism evidence="3 4">
    <name type="scientific">Allochromatium palmeri</name>
    <dbReference type="NCBI Taxonomy" id="231048"/>
    <lineage>
        <taxon>Bacteria</taxon>
        <taxon>Pseudomonadati</taxon>
        <taxon>Pseudomonadota</taxon>
        <taxon>Gammaproteobacteria</taxon>
        <taxon>Chromatiales</taxon>
        <taxon>Chromatiaceae</taxon>
        <taxon>Allochromatium</taxon>
    </lineage>
</organism>
<dbReference type="SUPFAM" id="SSF81901">
    <property type="entry name" value="HCP-like"/>
    <property type="match status" value="1"/>
</dbReference>
<reference evidence="3 4" key="1">
    <citation type="submission" date="2019-11" db="EMBL/GenBank/DDBJ databases">
        <title>Whole-genome sequence of the anaerobic purple sulfur bacterium Allochromatium palmeri DSM 15591.</title>
        <authorList>
            <person name="Kyndt J.A."/>
            <person name="Meyer T.E."/>
        </authorList>
    </citation>
    <scope>NUCLEOTIDE SEQUENCE [LARGE SCALE GENOMIC DNA]</scope>
    <source>
        <strain evidence="3 4">DSM 15591</strain>
    </source>
</reference>
<keyword evidence="2" id="KW-1133">Transmembrane helix</keyword>